<organism evidence="1 2">
    <name type="scientific">Canavalia gladiata</name>
    <name type="common">Sword bean</name>
    <name type="synonym">Dolichos gladiatus</name>
    <dbReference type="NCBI Taxonomy" id="3824"/>
    <lineage>
        <taxon>Eukaryota</taxon>
        <taxon>Viridiplantae</taxon>
        <taxon>Streptophyta</taxon>
        <taxon>Embryophyta</taxon>
        <taxon>Tracheophyta</taxon>
        <taxon>Spermatophyta</taxon>
        <taxon>Magnoliopsida</taxon>
        <taxon>eudicotyledons</taxon>
        <taxon>Gunneridae</taxon>
        <taxon>Pentapetalae</taxon>
        <taxon>rosids</taxon>
        <taxon>fabids</taxon>
        <taxon>Fabales</taxon>
        <taxon>Fabaceae</taxon>
        <taxon>Papilionoideae</taxon>
        <taxon>50 kb inversion clade</taxon>
        <taxon>NPAAA clade</taxon>
        <taxon>indigoferoid/millettioid clade</taxon>
        <taxon>Phaseoleae</taxon>
        <taxon>Canavalia</taxon>
    </lineage>
</organism>
<protein>
    <submittedName>
        <fullName evidence="1">Uncharacterized protein</fullName>
    </submittedName>
</protein>
<accession>A0AAN9PZJ5</accession>
<dbReference type="Proteomes" id="UP001367508">
    <property type="component" value="Unassembled WGS sequence"/>
</dbReference>
<sequence>MNGPMVFLFGFNDPARPTMIEGDLASHKPCLLDFIYHCGSSNLNHLGYRGIMPTKVSEETTFPFCAWSLVSLGLAEIQLEGLMVAFIPKVPWLGGISLKNLGCLENSSLHSRTASFSTLDLPWDS</sequence>
<reference evidence="1 2" key="1">
    <citation type="submission" date="2024-01" db="EMBL/GenBank/DDBJ databases">
        <title>The genomes of 5 underutilized Papilionoideae crops provide insights into root nodulation and disease resistanc.</title>
        <authorList>
            <person name="Jiang F."/>
        </authorList>
    </citation>
    <scope>NUCLEOTIDE SEQUENCE [LARGE SCALE GENOMIC DNA]</scope>
    <source>
        <strain evidence="1">LVBAO_FW01</strain>
        <tissue evidence="1">Leaves</tissue>
    </source>
</reference>
<keyword evidence="2" id="KW-1185">Reference proteome</keyword>
<proteinExistence type="predicted"/>
<name>A0AAN9PZJ5_CANGL</name>
<comment type="caution">
    <text evidence="1">The sequence shown here is derived from an EMBL/GenBank/DDBJ whole genome shotgun (WGS) entry which is preliminary data.</text>
</comment>
<evidence type="ECO:0000313" key="2">
    <source>
        <dbReference type="Proteomes" id="UP001367508"/>
    </source>
</evidence>
<gene>
    <name evidence="1" type="ORF">VNO77_34146</name>
</gene>
<evidence type="ECO:0000313" key="1">
    <source>
        <dbReference type="EMBL" id="KAK7315589.1"/>
    </source>
</evidence>
<dbReference type="EMBL" id="JAYMYQ010000008">
    <property type="protein sequence ID" value="KAK7315589.1"/>
    <property type="molecule type" value="Genomic_DNA"/>
</dbReference>
<dbReference type="AlphaFoldDB" id="A0AAN9PZJ5"/>